<dbReference type="SUPFAM" id="SSF53098">
    <property type="entry name" value="Ribonuclease H-like"/>
    <property type="match status" value="1"/>
</dbReference>
<keyword evidence="2" id="KW-0479">Metal-binding</keyword>
<reference evidence="6" key="1">
    <citation type="journal article" date="2019" name="Environ. Microbiol.">
        <title>Fungal ecological strategies reflected in gene transcription - a case study of two litter decomposers.</title>
        <authorList>
            <person name="Barbi F."/>
            <person name="Kohler A."/>
            <person name="Barry K."/>
            <person name="Baskaran P."/>
            <person name="Daum C."/>
            <person name="Fauchery L."/>
            <person name="Ihrmark K."/>
            <person name="Kuo A."/>
            <person name="LaButti K."/>
            <person name="Lipzen A."/>
            <person name="Morin E."/>
            <person name="Grigoriev I.V."/>
            <person name="Henrissat B."/>
            <person name="Lindahl B."/>
            <person name="Martin F."/>
        </authorList>
    </citation>
    <scope>NUCLEOTIDE SEQUENCE</scope>
    <source>
        <strain evidence="6">JB14</strain>
    </source>
</reference>
<keyword evidence="7" id="KW-1185">Reference proteome</keyword>
<organism evidence="6 7">
    <name type="scientific">Gymnopus androsaceus JB14</name>
    <dbReference type="NCBI Taxonomy" id="1447944"/>
    <lineage>
        <taxon>Eukaryota</taxon>
        <taxon>Fungi</taxon>
        <taxon>Dikarya</taxon>
        <taxon>Basidiomycota</taxon>
        <taxon>Agaricomycotina</taxon>
        <taxon>Agaricomycetes</taxon>
        <taxon>Agaricomycetidae</taxon>
        <taxon>Agaricales</taxon>
        <taxon>Marasmiineae</taxon>
        <taxon>Omphalotaceae</taxon>
        <taxon>Gymnopus</taxon>
    </lineage>
</organism>
<dbReference type="PANTHER" id="PTHR46481:SF10">
    <property type="entry name" value="ZINC FINGER BED DOMAIN-CONTAINING PROTEIN 39"/>
    <property type="match status" value="1"/>
</dbReference>
<keyword evidence="4" id="KW-0862">Zinc</keyword>
<keyword evidence="5" id="KW-0539">Nucleus</keyword>
<keyword evidence="3" id="KW-0863">Zinc-finger</keyword>
<evidence type="ECO:0000256" key="4">
    <source>
        <dbReference type="ARBA" id="ARBA00022833"/>
    </source>
</evidence>
<dbReference type="PANTHER" id="PTHR46481">
    <property type="entry name" value="ZINC FINGER BED DOMAIN-CONTAINING PROTEIN 4"/>
    <property type="match status" value="1"/>
</dbReference>
<accession>A0A6A4GQ02</accession>
<dbReference type="AlphaFoldDB" id="A0A6A4GQ02"/>
<gene>
    <name evidence="6" type="ORF">BT96DRAFT_477262</name>
</gene>
<dbReference type="EMBL" id="ML769785">
    <property type="protein sequence ID" value="KAE9387698.1"/>
    <property type="molecule type" value="Genomic_DNA"/>
</dbReference>
<dbReference type="OrthoDB" id="2690041at2759"/>
<evidence type="ECO:0000256" key="1">
    <source>
        <dbReference type="ARBA" id="ARBA00004123"/>
    </source>
</evidence>
<dbReference type="GO" id="GO:0005634">
    <property type="term" value="C:nucleus"/>
    <property type="evidence" value="ECO:0007669"/>
    <property type="project" value="UniProtKB-SubCell"/>
</dbReference>
<evidence type="ECO:0000256" key="3">
    <source>
        <dbReference type="ARBA" id="ARBA00022771"/>
    </source>
</evidence>
<evidence type="ECO:0000256" key="5">
    <source>
        <dbReference type="ARBA" id="ARBA00023242"/>
    </source>
</evidence>
<dbReference type="GO" id="GO:0008270">
    <property type="term" value="F:zinc ion binding"/>
    <property type="evidence" value="ECO:0007669"/>
    <property type="project" value="UniProtKB-KW"/>
</dbReference>
<name>A0A6A4GQ02_9AGAR</name>
<dbReference type="Proteomes" id="UP000799118">
    <property type="component" value="Unassembled WGS sequence"/>
</dbReference>
<comment type="subcellular location">
    <subcellularLocation>
        <location evidence="1">Nucleus</location>
    </subcellularLocation>
</comment>
<dbReference type="InterPro" id="IPR012337">
    <property type="entry name" value="RNaseH-like_sf"/>
</dbReference>
<evidence type="ECO:0000313" key="7">
    <source>
        <dbReference type="Proteomes" id="UP000799118"/>
    </source>
</evidence>
<proteinExistence type="predicted"/>
<sequence length="149" mass="17227">MLEFVARLMNSHKSRAGMKKWPPTKNHIRCLAHIINLATQAVLQTHSKSKHYDPKEPEKLEPDVEEEYCDEIGLIQSIVVKACSSAKRGQLFKDIQLRESTESTLQLLLDMAVRWSSTYVMLDHAEKLKPFIDTFIYEIGLSEKNLEKR</sequence>
<evidence type="ECO:0000256" key="2">
    <source>
        <dbReference type="ARBA" id="ARBA00022723"/>
    </source>
</evidence>
<evidence type="ECO:0000313" key="6">
    <source>
        <dbReference type="EMBL" id="KAE9387698.1"/>
    </source>
</evidence>
<dbReference type="InterPro" id="IPR052035">
    <property type="entry name" value="ZnF_BED_domain_contain"/>
</dbReference>
<protein>
    <recommendedName>
        <fullName evidence="8">hAT-like transposase RNase-H fold domain-containing protein</fullName>
    </recommendedName>
</protein>
<evidence type="ECO:0008006" key="8">
    <source>
        <dbReference type="Google" id="ProtNLM"/>
    </source>
</evidence>